<dbReference type="EMBL" id="DF820476">
    <property type="protein sequence ID" value="GAK61064.1"/>
    <property type="molecule type" value="Genomic_DNA"/>
</dbReference>
<sequence length="63" mass="7321">MTAQVKKLLNSFEHLSDAEQWEFAFVILRRTSQFDFPPLEDDDLVQYAEELFLALDQEEAANG</sequence>
<organism evidence="1">
    <name type="scientific">Vecturithrix granuli</name>
    <dbReference type="NCBI Taxonomy" id="1499967"/>
    <lineage>
        <taxon>Bacteria</taxon>
        <taxon>Candidatus Moduliflexota</taxon>
        <taxon>Candidatus Vecturitrichia</taxon>
        <taxon>Candidatus Vecturitrichales</taxon>
        <taxon>Candidatus Vecturitrichaceae</taxon>
        <taxon>Candidatus Vecturithrix</taxon>
    </lineage>
</organism>
<evidence type="ECO:0000313" key="2">
    <source>
        <dbReference type="Proteomes" id="UP000030661"/>
    </source>
</evidence>
<proteinExistence type="predicted"/>
<dbReference type="HOGENOM" id="CLU_193603_0_0_0"/>
<dbReference type="AlphaFoldDB" id="A0A081C909"/>
<keyword evidence="2" id="KW-1185">Reference proteome</keyword>
<dbReference type="eggNOG" id="ENOG5033HET">
    <property type="taxonomic scope" value="Bacteria"/>
</dbReference>
<dbReference type="Proteomes" id="UP000030661">
    <property type="component" value="Unassembled WGS sequence"/>
</dbReference>
<gene>
    <name evidence="1" type="ORF">U27_00962</name>
</gene>
<protein>
    <submittedName>
        <fullName evidence="1">Uncharacterized protein</fullName>
    </submittedName>
</protein>
<dbReference type="STRING" id="1499967.U27_00962"/>
<name>A0A081C909_VECG1</name>
<evidence type="ECO:0000313" key="1">
    <source>
        <dbReference type="EMBL" id="GAK61064.1"/>
    </source>
</evidence>
<accession>A0A081C909</accession>
<reference evidence="1" key="1">
    <citation type="journal article" date="2015" name="PeerJ">
        <title>First genomic representation of candidate bacterial phylum KSB3 points to enhanced environmental sensing as a trigger of wastewater bulking.</title>
        <authorList>
            <person name="Sekiguchi Y."/>
            <person name="Ohashi A."/>
            <person name="Parks D.H."/>
            <person name="Yamauchi T."/>
            <person name="Tyson G.W."/>
            <person name="Hugenholtz P."/>
        </authorList>
    </citation>
    <scope>NUCLEOTIDE SEQUENCE [LARGE SCALE GENOMIC DNA]</scope>
</reference>